<dbReference type="VEuPathDB" id="MicrosporidiaDB:EDEG_01870"/>
<dbReference type="AlphaFoldDB" id="J8ZVY6"/>
<accession>J8ZVY6</accession>
<dbReference type="EMBL" id="AFBI03000029">
    <property type="protein sequence ID" value="EJW03838.1"/>
    <property type="molecule type" value="Genomic_DNA"/>
</dbReference>
<reference evidence="1 2" key="1">
    <citation type="submission" date="2011-08" db="EMBL/GenBank/DDBJ databases">
        <authorList>
            <person name="Liu Z.J."/>
            <person name="Shi F.L."/>
            <person name="Lu J.Q."/>
            <person name="Li M."/>
            <person name="Wang Z.L."/>
        </authorList>
    </citation>
    <scope>NUCLEOTIDE SEQUENCE [LARGE SCALE GENOMIC DNA]</scope>
    <source>
        <strain evidence="1 2">USNM 41457</strain>
    </source>
</reference>
<dbReference type="HOGENOM" id="CLU_1786811_0_0_1"/>
<gene>
    <name evidence="1" type="ORF">EDEG_01870</name>
</gene>
<protein>
    <submittedName>
        <fullName evidence="1">Uncharacterized protein</fullName>
    </submittedName>
</protein>
<sequence length="145" mass="17226">MHRIFHCDTIHEFSWEILNHHYKKMKLLQPVIMFSSAVYRKQPETQINGKIYLYLLRKDFVNGSKKLVIRQNDDAVVKLSIDKALFAEICELVECKTYNDSCDDYLFVSDDESCYSCVWKFIDTIDDIDKFLNYFKDLKNSDVSK</sequence>
<organism evidence="1 2">
    <name type="scientific">Edhazardia aedis (strain USNM 41457)</name>
    <name type="common">Microsporidian parasite</name>
    <dbReference type="NCBI Taxonomy" id="1003232"/>
    <lineage>
        <taxon>Eukaryota</taxon>
        <taxon>Fungi</taxon>
        <taxon>Fungi incertae sedis</taxon>
        <taxon>Microsporidia</taxon>
        <taxon>Edhazardia</taxon>
    </lineage>
</organism>
<evidence type="ECO:0000313" key="2">
    <source>
        <dbReference type="Proteomes" id="UP000003163"/>
    </source>
</evidence>
<keyword evidence="2" id="KW-1185">Reference proteome</keyword>
<dbReference type="Proteomes" id="UP000003163">
    <property type="component" value="Unassembled WGS sequence"/>
</dbReference>
<proteinExistence type="predicted"/>
<reference evidence="2" key="2">
    <citation type="submission" date="2015-07" db="EMBL/GenBank/DDBJ databases">
        <title>Contrasting host-pathogen interactions and genome evolution in two generalist and specialist microsporidian pathogens of mosquitoes.</title>
        <authorList>
            <consortium name="The Broad Institute Genomics Platform"/>
            <consortium name="The Broad Institute Genome Sequencing Center for Infectious Disease"/>
            <person name="Cuomo C.A."/>
            <person name="Sanscrainte N.D."/>
            <person name="Goldberg J.M."/>
            <person name="Heiman D."/>
            <person name="Young S."/>
            <person name="Zeng Q."/>
            <person name="Becnel J.J."/>
            <person name="Birren B.W."/>
        </authorList>
    </citation>
    <scope>NUCLEOTIDE SEQUENCE [LARGE SCALE GENOMIC DNA]</scope>
    <source>
        <strain evidence="2">USNM 41457</strain>
    </source>
</reference>
<name>J8ZVY6_EDHAE</name>
<comment type="caution">
    <text evidence="1">The sequence shown here is derived from an EMBL/GenBank/DDBJ whole genome shotgun (WGS) entry which is preliminary data.</text>
</comment>
<evidence type="ECO:0000313" key="1">
    <source>
        <dbReference type="EMBL" id="EJW03838.1"/>
    </source>
</evidence>
<dbReference type="InParanoid" id="J8ZVY6"/>